<organism evidence="1 2">
    <name type="scientific">Paenibacillus pinisoli</name>
    <dbReference type="NCBI Taxonomy" id="1276110"/>
    <lineage>
        <taxon>Bacteria</taxon>
        <taxon>Bacillati</taxon>
        <taxon>Bacillota</taxon>
        <taxon>Bacilli</taxon>
        <taxon>Bacillales</taxon>
        <taxon>Paenibacillaceae</taxon>
        <taxon>Paenibacillus</taxon>
    </lineage>
</organism>
<proteinExistence type="predicted"/>
<dbReference type="EMBL" id="QXQB01000005">
    <property type="protein sequence ID" value="RJX37477.1"/>
    <property type="molecule type" value="Genomic_DNA"/>
</dbReference>
<evidence type="ECO:0000313" key="2">
    <source>
        <dbReference type="Proteomes" id="UP000267798"/>
    </source>
</evidence>
<keyword evidence="2" id="KW-1185">Reference proteome</keyword>
<sequence length="78" mass="9220">MFLLSGLYFAASIMREEGREALPDMDPESFGIDAVIEQRLREEQQVYENFMAFPDLYKRVRIDTIQSVKKQPELFKSR</sequence>
<protein>
    <submittedName>
        <fullName evidence="1">Uncharacterized protein</fullName>
    </submittedName>
</protein>
<reference evidence="1 2" key="1">
    <citation type="submission" date="2018-09" db="EMBL/GenBank/DDBJ databases">
        <title>Paenibacillus aracenensis nov. sp. isolated from a cave in southern Spain.</title>
        <authorList>
            <person name="Jurado V."/>
            <person name="Gutierrez-Patricio S."/>
            <person name="Gonzalez-Pimentel J.L."/>
            <person name="Miller A.Z."/>
            <person name="Laiz L."/>
            <person name="Saiz-Jimenez C."/>
        </authorList>
    </citation>
    <scope>NUCLEOTIDE SEQUENCE [LARGE SCALE GENOMIC DNA]</scope>
    <source>
        <strain evidence="1 2">JCM 19203</strain>
    </source>
</reference>
<evidence type="ECO:0000313" key="1">
    <source>
        <dbReference type="EMBL" id="RJX37477.1"/>
    </source>
</evidence>
<gene>
    <name evidence="1" type="ORF">D3P09_21055</name>
</gene>
<name>A0A3A6PAW2_9BACL</name>
<dbReference type="Pfam" id="PF13376">
    <property type="entry name" value="OmdA"/>
    <property type="match status" value="1"/>
</dbReference>
<dbReference type="Proteomes" id="UP000267798">
    <property type="component" value="Unassembled WGS sequence"/>
</dbReference>
<dbReference type="OrthoDB" id="9796999at2"/>
<comment type="caution">
    <text evidence="1">The sequence shown here is derived from an EMBL/GenBank/DDBJ whole genome shotgun (WGS) entry which is preliminary data.</text>
</comment>
<dbReference type="AlphaFoldDB" id="A0A3A6PAW2"/>
<accession>A0A3A6PAW2</accession>